<organism evidence="2 3">
    <name type="scientific">Phaseolus vulgaris</name>
    <name type="common">Kidney bean</name>
    <name type="synonym">French bean</name>
    <dbReference type="NCBI Taxonomy" id="3885"/>
    <lineage>
        <taxon>Eukaryota</taxon>
        <taxon>Viridiplantae</taxon>
        <taxon>Streptophyta</taxon>
        <taxon>Embryophyta</taxon>
        <taxon>Tracheophyta</taxon>
        <taxon>Spermatophyta</taxon>
        <taxon>Magnoliopsida</taxon>
        <taxon>eudicotyledons</taxon>
        <taxon>Gunneridae</taxon>
        <taxon>Pentapetalae</taxon>
        <taxon>rosids</taxon>
        <taxon>fabids</taxon>
        <taxon>Fabales</taxon>
        <taxon>Fabaceae</taxon>
        <taxon>Papilionoideae</taxon>
        <taxon>50 kb inversion clade</taxon>
        <taxon>NPAAA clade</taxon>
        <taxon>indigoferoid/millettioid clade</taxon>
        <taxon>Phaseoleae</taxon>
        <taxon>Phaseolus</taxon>
    </lineage>
</organism>
<feature type="compositionally biased region" description="Acidic residues" evidence="1">
    <location>
        <begin position="232"/>
        <end position="246"/>
    </location>
</feature>
<dbReference type="InterPro" id="IPR008833">
    <property type="entry name" value="Surf2"/>
</dbReference>
<evidence type="ECO:0000256" key="1">
    <source>
        <dbReference type="SAM" id="MobiDB-lite"/>
    </source>
</evidence>
<sequence length="290" mass="32980">MATSEDSGKKEGTNLLGSPTFTELGNGRFKCVETGHEVLSKDIASYSHSKKCRLGLIDFALSNRKPPLNIFKQDPLCRSKLICKLTGDNVNKSEEHIWKHMSGKRFLNKLEREEEEKSSCQGVEVEERVQESKSADGGRKDIKKKKKNKKKKNNNKGIDEENLLESKSENSGEKDRMKKKKKNKDTTIEEIRSEVRKSSDEDSDIEEEDFWRPPVGDRWDHDDGGDRWGSESESESESVQEIEDGNVIDGTAAEDCKETEELSSRTKRMSIEIGPSSFATRKKKSKKHHI</sequence>
<dbReference type="OMA" id="MFNQDPL"/>
<dbReference type="STRING" id="3885.V7BBG5"/>
<dbReference type="AlphaFoldDB" id="V7BBG5"/>
<evidence type="ECO:0000313" key="2">
    <source>
        <dbReference type="EMBL" id="ESW13811.1"/>
    </source>
</evidence>
<feature type="compositionally biased region" description="Basic and acidic residues" evidence="1">
    <location>
        <begin position="125"/>
        <end position="140"/>
    </location>
</feature>
<gene>
    <name evidence="2" type="ORF">PHAVU_008G228200g</name>
</gene>
<dbReference type="EMBL" id="CM002295">
    <property type="protein sequence ID" value="ESW13811.1"/>
    <property type="molecule type" value="Genomic_DNA"/>
</dbReference>
<proteinExistence type="predicted"/>
<keyword evidence="3" id="KW-1185">Reference proteome</keyword>
<dbReference type="OrthoDB" id="127285at2759"/>
<dbReference type="Pfam" id="PF05477">
    <property type="entry name" value="SURF2"/>
    <property type="match status" value="1"/>
</dbReference>
<reference evidence="3" key="1">
    <citation type="journal article" date="2014" name="Nat. Genet.">
        <title>A reference genome for common bean and genome-wide analysis of dual domestications.</title>
        <authorList>
            <person name="Schmutz J."/>
            <person name="McClean P.E."/>
            <person name="Mamidi S."/>
            <person name="Wu G.A."/>
            <person name="Cannon S.B."/>
            <person name="Grimwood J."/>
            <person name="Jenkins J."/>
            <person name="Shu S."/>
            <person name="Song Q."/>
            <person name="Chavarro C."/>
            <person name="Torres-Torres M."/>
            <person name="Geffroy V."/>
            <person name="Moghaddam S.M."/>
            <person name="Gao D."/>
            <person name="Abernathy B."/>
            <person name="Barry K."/>
            <person name="Blair M."/>
            <person name="Brick M.A."/>
            <person name="Chovatia M."/>
            <person name="Gepts P."/>
            <person name="Goodstein D.M."/>
            <person name="Gonzales M."/>
            <person name="Hellsten U."/>
            <person name="Hyten D.L."/>
            <person name="Jia G."/>
            <person name="Kelly J.D."/>
            <person name="Kudrna D."/>
            <person name="Lee R."/>
            <person name="Richard M.M."/>
            <person name="Miklas P.N."/>
            <person name="Osorno J.M."/>
            <person name="Rodrigues J."/>
            <person name="Thareau V."/>
            <person name="Urrea C.A."/>
            <person name="Wang M."/>
            <person name="Yu Y."/>
            <person name="Zhang M."/>
            <person name="Wing R.A."/>
            <person name="Cregan P.B."/>
            <person name="Rokhsar D.S."/>
            <person name="Jackson S.A."/>
        </authorList>
    </citation>
    <scope>NUCLEOTIDE SEQUENCE [LARGE SCALE GENOMIC DNA]</scope>
    <source>
        <strain evidence="3">cv. G19833</strain>
    </source>
</reference>
<dbReference type="Gramene" id="ESW13811">
    <property type="protein sequence ID" value="ESW13811"/>
    <property type="gene ID" value="PHAVU_008G228200g"/>
</dbReference>
<feature type="compositionally biased region" description="Basic and acidic residues" evidence="1">
    <location>
        <begin position="164"/>
        <end position="176"/>
    </location>
</feature>
<feature type="compositionally biased region" description="Basic and acidic residues" evidence="1">
    <location>
        <begin position="184"/>
        <end position="200"/>
    </location>
</feature>
<feature type="compositionally biased region" description="Basic residues" evidence="1">
    <location>
        <begin position="280"/>
        <end position="290"/>
    </location>
</feature>
<evidence type="ECO:0008006" key="4">
    <source>
        <dbReference type="Google" id="ProtNLM"/>
    </source>
</evidence>
<feature type="region of interest" description="Disordered" evidence="1">
    <location>
        <begin position="117"/>
        <end position="290"/>
    </location>
</feature>
<evidence type="ECO:0000313" key="3">
    <source>
        <dbReference type="Proteomes" id="UP000000226"/>
    </source>
</evidence>
<feature type="compositionally biased region" description="Basic residues" evidence="1">
    <location>
        <begin position="141"/>
        <end position="154"/>
    </location>
</feature>
<dbReference type="PANTHER" id="PTHR47854:SF1">
    <property type="entry name" value="SURFEIT LOCUS PROTEIN 2 (SURF2)"/>
    <property type="match status" value="1"/>
</dbReference>
<dbReference type="eggNOG" id="ENOG502QRC9">
    <property type="taxonomic scope" value="Eukaryota"/>
</dbReference>
<feature type="compositionally biased region" description="Basic and acidic residues" evidence="1">
    <location>
        <begin position="215"/>
        <end position="230"/>
    </location>
</feature>
<dbReference type="Proteomes" id="UP000000226">
    <property type="component" value="Chromosome 8"/>
</dbReference>
<accession>V7BBG5</accession>
<protein>
    <recommendedName>
        <fullName evidence="4">Surfeit locus protein 2</fullName>
    </recommendedName>
</protein>
<name>V7BBG5_PHAVU</name>
<dbReference type="PANTHER" id="PTHR47854">
    <property type="entry name" value="SURFEIT LOCUS PROTEIN 2 (SURF2)"/>
    <property type="match status" value="1"/>
</dbReference>
<feature type="compositionally biased region" description="Basic and acidic residues" evidence="1">
    <location>
        <begin position="254"/>
        <end position="264"/>
    </location>
</feature>